<accession>A0AAW1W413</accession>
<evidence type="ECO:0000313" key="1">
    <source>
        <dbReference type="EMBL" id="KAK9914324.1"/>
    </source>
</evidence>
<evidence type="ECO:0000313" key="2">
    <source>
        <dbReference type="Proteomes" id="UP001457282"/>
    </source>
</evidence>
<protein>
    <submittedName>
        <fullName evidence="1">Uncharacterized protein</fullName>
    </submittedName>
</protein>
<sequence>MTLLFDKLAHLSGSMSSTTWSLKEKLMKPTSLFGAKLWRLVSDSCHEDDFIARNGGNWACEAQKSCQVAWIPNRKSLQIACA</sequence>
<dbReference type="AlphaFoldDB" id="A0AAW1W413"/>
<proteinExistence type="predicted"/>
<keyword evidence="2" id="KW-1185">Reference proteome</keyword>
<comment type="caution">
    <text evidence="1">The sequence shown here is derived from an EMBL/GenBank/DDBJ whole genome shotgun (WGS) entry which is preliminary data.</text>
</comment>
<gene>
    <name evidence="1" type="ORF">M0R45_038110</name>
</gene>
<reference evidence="1 2" key="1">
    <citation type="journal article" date="2023" name="G3 (Bethesda)">
        <title>A chromosome-length genome assembly and annotation of blackberry (Rubus argutus, cv. 'Hillquist').</title>
        <authorList>
            <person name="Bruna T."/>
            <person name="Aryal R."/>
            <person name="Dudchenko O."/>
            <person name="Sargent D.J."/>
            <person name="Mead D."/>
            <person name="Buti M."/>
            <person name="Cavallini A."/>
            <person name="Hytonen T."/>
            <person name="Andres J."/>
            <person name="Pham M."/>
            <person name="Weisz D."/>
            <person name="Mascagni F."/>
            <person name="Usai G."/>
            <person name="Natali L."/>
            <person name="Bassil N."/>
            <person name="Fernandez G.E."/>
            <person name="Lomsadze A."/>
            <person name="Armour M."/>
            <person name="Olukolu B."/>
            <person name="Poorten T."/>
            <person name="Britton C."/>
            <person name="Davik J."/>
            <person name="Ashrafi H."/>
            <person name="Aiden E.L."/>
            <person name="Borodovsky M."/>
            <person name="Worthington M."/>
        </authorList>
    </citation>
    <scope>NUCLEOTIDE SEQUENCE [LARGE SCALE GENOMIC DNA]</scope>
    <source>
        <strain evidence="1">PI 553951</strain>
    </source>
</reference>
<dbReference type="Proteomes" id="UP001457282">
    <property type="component" value="Unassembled WGS sequence"/>
</dbReference>
<name>A0AAW1W413_RUBAR</name>
<dbReference type="EMBL" id="JBEDUW010000007">
    <property type="protein sequence ID" value="KAK9914324.1"/>
    <property type="molecule type" value="Genomic_DNA"/>
</dbReference>
<organism evidence="1 2">
    <name type="scientific">Rubus argutus</name>
    <name type="common">Southern blackberry</name>
    <dbReference type="NCBI Taxonomy" id="59490"/>
    <lineage>
        <taxon>Eukaryota</taxon>
        <taxon>Viridiplantae</taxon>
        <taxon>Streptophyta</taxon>
        <taxon>Embryophyta</taxon>
        <taxon>Tracheophyta</taxon>
        <taxon>Spermatophyta</taxon>
        <taxon>Magnoliopsida</taxon>
        <taxon>eudicotyledons</taxon>
        <taxon>Gunneridae</taxon>
        <taxon>Pentapetalae</taxon>
        <taxon>rosids</taxon>
        <taxon>fabids</taxon>
        <taxon>Rosales</taxon>
        <taxon>Rosaceae</taxon>
        <taxon>Rosoideae</taxon>
        <taxon>Rosoideae incertae sedis</taxon>
        <taxon>Rubus</taxon>
    </lineage>
</organism>